<dbReference type="AlphaFoldDB" id="A0A423VCN9"/>
<proteinExistence type="inferred from homology"/>
<keyword evidence="9" id="KW-1185">Reference proteome</keyword>
<comment type="subcellular location">
    <subcellularLocation>
        <location evidence="1">Membrane</location>
        <topology evidence="1">Multi-pass membrane protein</topology>
    </subcellularLocation>
</comment>
<protein>
    <recommendedName>
        <fullName evidence="7">Rhodopsin domain-containing protein</fullName>
    </recommendedName>
</protein>
<keyword evidence="4 6" id="KW-0472">Membrane</keyword>
<feature type="domain" description="Rhodopsin" evidence="7">
    <location>
        <begin position="34"/>
        <end position="210"/>
    </location>
</feature>
<accession>A0A423VCN9</accession>
<evidence type="ECO:0000256" key="2">
    <source>
        <dbReference type="ARBA" id="ARBA00022692"/>
    </source>
</evidence>
<keyword evidence="2 6" id="KW-0812">Transmembrane</keyword>
<sequence>MSGQPTPGALNPTQNVSGTIVEVTAVFTGLTVLCLVFRLNSRRITGVVSHNGIGHHVTWLAEHPESATSLGKATLAFSFTYGTCQFFAKTSAVALLTRIFTLHDPILRFGSYFLWVYSSLVFCASIIVTALQCQPISTNWNVPHACSPPAAASLTLNILIAATDLFLIILPQPSIWRLKLNPGKKLGLSLIFMIGLLALIIAIARMVIVHK</sequence>
<dbReference type="OrthoDB" id="3934549at2759"/>
<feature type="transmembrane region" description="Helical" evidence="6">
    <location>
        <begin position="151"/>
        <end position="170"/>
    </location>
</feature>
<evidence type="ECO:0000256" key="3">
    <source>
        <dbReference type="ARBA" id="ARBA00022989"/>
    </source>
</evidence>
<dbReference type="Proteomes" id="UP000284375">
    <property type="component" value="Unassembled WGS sequence"/>
</dbReference>
<dbReference type="PANTHER" id="PTHR33048">
    <property type="entry name" value="PTH11-LIKE INTEGRAL MEMBRANE PROTEIN (AFU_ORTHOLOGUE AFUA_5G11245)"/>
    <property type="match status" value="1"/>
</dbReference>
<dbReference type="GO" id="GO:0016020">
    <property type="term" value="C:membrane"/>
    <property type="evidence" value="ECO:0007669"/>
    <property type="project" value="UniProtKB-SubCell"/>
</dbReference>
<reference evidence="8 9" key="1">
    <citation type="submission" date="2015-09" db="EMBL/GenBank/DDBJ databases">
        <title>Host preference determinants of Valsa canker pathogens revealed by comparative genomics.</title>
        <authorList>
            <person name="Yin Z."/>
            <person name="Huang L."/>
        </authorList>
    </citation>
    <scope>NUCLEOTIDE SEQUENCE [LARGE SCALE GENOMIC DNA]</scope>
    <source>
        <strain evidence="8 9">YSFL</strain>
    </source>
</reference>
<dbReference type="PANTHER" id="PTHR33048:SF47">
    <property type="entry name" value="INTEGRAL MEMBRANE PROTEIN-RELATED"/>
    <property type="match status" value="1"/>
</dbReference>
<feature type="transmembrane region" description="Helical" evidence="6">
    <location>
        <begin position="112"/>
        <end position="131"/>
    </location>
</feature>
<evidence type="ECO:0000256" key="6">
    <source>
        <dbReference type="SAM" id="Phobius"/>
    </source>
</evidence>
<comment type="similarity">
    <text evidence="5">Belongs to the SAT4 family.</text>
</comment>
<evidence type="ECO:0000259" key="7">
    <source>
        <dbReference type="Pfam" id="PF20684"/>
    </source>
</evidence>
<evidence type="ECO:0000256" key="4">
    <source>
        <dbReference type="ARBA" id="ARBA00023136"/>
    </source>
</evidence>
<dbReference type="InterPro" id="IPR052337">
    <property type="entry name" value="SAT4-like"/>
</dbReference>
<evidence type="ECO:0000256" key="5">
    <source>
        <dbReference type="ARBA" id="ARBA00038359"/>
    </source>
</evidence>
<feature type="transmembrane region" description="Helical" evidence="6">
    <location>
        <begin position="190"/>
        <end position="208"/>
    </location>
</feature>
<evidence type="ECO:0000313" key="8">
    <source>
        <dbReference type="EMBL" id="ROV88585.1"/>
    </source>
</evidence>
<dbReference type="EMBL" id="LJZO01000065">
    <property type="protein sequence ID" value="ROV88585.1"/>
    <property type="molecule type" value="Genomic_DNA"/>
</dbReference>
<comment type="caution">
    <text evidence="8">The sequence shown here is derived from an EMBL/GenBank/DDBJ whole genome shotgun (WGS) entry which is preliminary data.</text>
</comment>
<keyword evidence="3 6" id="KW-1133">Transmembrane helix</keyword>
<evidence type="ECO:0000256" key="1">
    <source>
        <dbReference type="ARBA" id="ARBA00004141"/>
    </source>
</evidence>
<dbReference type="Pfam" id="PF20684">
    <property type="entry name" value="Fung_rhodopsin"/>
    <property type="match status" value="1"/>
</dbReference>
<organism evidence="8 9">
    <name type="scientific">Cytospora chrysosperma</name>
    <name type="common">Cytospora canker fungus</name>
    <name type="synonym">Sphaeria chrysosperma</name>
    <dbReference type="NCBI Taxonomy" id="252740"/>
    <lineage>
        <taxon>Eukaryota</taxon>
        <taxon>Fungi</taxon>
        <taxon>Dikarya</taxon>
        <taxon>Ascomycota</taxon>
        <taxon>Pezizomycotina</taxon>
        <taxon>Sordariomycetes</taxon>
        <taxon>Sordariomycetidae</taxon>
        <taxon>Diaporthales</taxon>
        <taxon>Cytosporaceae</taxon>
        <taxon>Cytospora</taxon>
    </lineage>
</organism>
<feature type="transmembrane region" description="Helical" evidence="6">
    <location>
        <begin position="20"/>
        <end position="39"/>
    </location>
</feature>
<dbReference type="InterPro" id="IPR049326">
    <property type="entry name" value="Rhodopsin_dom_fungi"/>
</dbReference>
<gene>
    <name evidence="8" type="ORF">VSDG_09116</name>
</gene>
<evidence type="ECO:0000313" key="9">
    <source>
        <dbReference type="Proteomes" id="UP000284375"/>
    </source>
</evidence>
<name>A0A423VCN9_CYTCH</name>